<feature type="region of interest" description="Disordered" evidence="1">
    <location>
        <begin position="1"/>
        <end position="35"/>
    </location>
</feature>
<reference evidence="3 4" key="1">
    <citation type="submission" date="2017-02" db="EMBL/GenBank/DDBJ databases">
        <authorList>
            <person name="Peterson S.W."/>
        </authorList>
    </citation>
    <scope>NUCLEOTIDE SEQUENCE [LARGE SCALE GENOMIC DNA]</scope>
    <source>
        <strain evidence="3 4">DSM 45154</strain>
    </source>
</reference>
<sequence>MTDSDPQWPVGPGHPPPATPTAGADTGLGGPRPPQILQEDGSVVLARAGEWAPIVEVYLDFQCPVCRRFEEVNARTLKEVAEDGVAIVHYRPVSVFAGAPGPAGVNSLRAAAAARAAADHGRFVEYKDLLFANQPPEDAEGFVPLDLRAWGEQVGISNAAFAERVDAENTVAQRWANARRVSVSGPETDESFLTGTYVGEVLDATAAVAERYSGENAFQGTPAVYVDGRLQGEEIFTAQGLSQAIAAAG</sequence>
<gene>
    <name evidence="3" type="ORF">SAMN02745673_02946</name>
</gene>
<dbReference type="Proteomes" id="UP000190637">
    <property type="component" value="Unassembled WGS sequence"/>
</dbReference>
<dbReference type="Pfam" id="PF13462">
    <property type="entry name" value="Thioredoxin_4"/>
    <property type="match status" value="1"/>
</dbReference>
<dbReference type="SUPFAM" id="SSF52833">
    <property type="entry name" value="Thioredoxin-like"/>
    <property type="match status" value="1"/>
</dbReference>
<protein>
    <submittedName>
        <fullName evidence="3">Protein-disulfide isomerase</fullName>
    </submittedName>
</protein>
<dbReference type="EMBL" id="FUWS01000007">
    <property type="protein sequence ID" value="SKA18977.1"/>
    <property type="molecule type" value="Genomic_DNA"/>
</dbReference>
<evidence type="ECO:0000256" key="1">
    <source>
        <dbReference type="SAM" id="MobiDB-lite"/>
    </source>
</evidence>
<accession>A0A1T4RSV4</accession>
<dbReference type="OrthoDB" id="4135024at2"/>
<dbReference type="InterPro" id="IPR036249">
    <property type="entry name" value="Thioredoxin-like_sf"/>
</dbReference>
<dbReference type="AlphaFoldDB" id="A0A1T4RSV4"/>
<keyword evidence="3" id="KW-0413">Isomerase</keyword>
<evidence type="ECO:0000313" key="3">
    <source>
        <dbReference type="EMBL" id="SKA18977.1"/>
    </source>
</evidence>
<name>A0A1T4RSV4_9ACTN</name>
<keyword evidence="4" id="KW-1185">Reference proteome</keyword>
<dbReference type="Gene3D" id="3.40.30.10">
    <property type="entry name" value="Glutaredoxin"/>
    <property type="match status" value="1"/>
</dbReference>
<evidence type="ECO:0000313" key="4">
    <source>
        <dbReference type="Proteomes" id="UP000190637"/>
    </source>
</evidence>
<dbReference type="STRING" id="1122192.SAMN02745673_02946"/>
<dbReference type="CDD" id="cd02972">
    <property type="entry name" value="DsbA_family"/>
    <property type="match status" value="1"/>
</dbReference>
<dbReference type="InterPro" id="IPR012336">
    <property type="entry name" value="Thioredoxin-like_fold"/>
</dbReference>
<dbReference type="RefSeq" id="WP_078762244.1">
    <property type="nucleotide sequence ID" value="NZ_FUWS01000007.1"/>
</dbReference>
<organism evidence="3 4">
    <name type="scientific">Marinactinospora thermotolerans DSM 45154</name>
    <dbReference type="NCBI Taxonomy" id="1122192"/>
    <lineage>
        <taxon>Bacteria</taxon>
        <taxon>Bacillati</taxon>
        <taxon>Actinomycetota</taxon>
        <taxon>Actinomycetes</taxon>
        <taxon>Streptosporangiales</taxon>
        <taxon>Nocardiopsidaceae</taxon>
        <taxon>Marinactinospora</taxon>
    </lineage>
</organism>
<evidence type="ECO:0000259" key="2">
    <source>
        <dbReference type="Pfam" id="PF13462"/>
    </source>
</evidence>
<proteinExistence type="predicted"/>
<dbReference type="GO" id="GO:0016853">
    <property type="term" value="F:isomerase activity"/>
    <property type="evidence" value="ECO:0007669"/>
    <property type="project" value="UniProtKB-KW"/>
</dbReference>
<feature type="domain" description="Thioredoxin-like fold" evidence="2">
    <location>
        <begin position="54"/>
        <end position="231"/>
    </location>
</feature>